<keyword evidence="1" id="KW-1133">Transmembrane helix</keyword>
<dbReference type="AlphaFoldDB" id="A0A5N6WU86"/>
<organism evidence="2 3">
    <name type="scientific">Aspergillus sergii</name>
    <dbReference type="NCBI Taxonomy" id="1034303"/>
    <lineage>
        <taxon>Eukaryota</taxon>
        <taxon>Fungi</taxon>
        <taxon>Dikarya</taxon>
        <taxon>Ascomycota</taxon>
        <taxon>Pezizomycotina</taxon>
        <taxon>Eurotiomycetes</taxon>
        <taxon>Eurotiomycetidae</taxon>
        <taxon>Eurotiales</taxon>
        <taxon>Aspergillaceae</taxon>
        <taxon>Aspergillus</taxon>
        <taxon>Aspergillus subgen. Circumdati</taxon>
    </lineage>
</organism>
<evidence type="ECO:0000313" key="3">
    <source>
        <dbReference type="Proteomes" id="UP000325945"/>
    </source>
</evidence>
<reference evidence="3" key="1">
    <citation type="submission" date="2019-04" db="EMBL/GenBank/DDBJ databases">
        <title>Friends and foes A comparative genomics studyof 23 Aspergillus species from section Flavi.</title>
        <authorList>
            <consortium name="DOE Joint Genome Institute"/>
            <person name="Kjaerbolling I."/>
            <person name="Vesth T."/>
            <person name="Frisvad J.C."/>
            <person name="Nybo J.L."/>
            <person name="Theobald S."/>
            <person name="Kildgaard S."/>
            <person name="Isbrandt T."/>
            <person name="Kuo A."/>
            <person name="Sato A."/>
            <person name="Lyhne E.K."/>
            <person name="Kogle M.E."/>
            <person name="Wiebenga A."/>
            <person name="Kun R.S."/>
            <person name="Lubbers R.J."/>
            <person name="Makela M.R."/>
            <person name="Barry K."/>
            <person name="Chovatia M."/>
            <person name="Clum A."/>
            <person name="Daum C."/>
            <person name="Haridas S."/>
            <person name="He G."/>
            <person name="LaButti K."/>
            <person name="Lipzen A."/>
            <person name="Mondo S."/>
            <person name="Riley R."/>
            <person name="Salamov A."/>
            <person name="Simmons B.A."/>
            <person name="Magnuson J.K."/>
            <person name="Henrissat B."/>
            <person name="Mortensen U.H."/>
            <person name="Larsen T.O."/>
            <person name="Devries R.P."/>
            <person name="Grigoriev I.V."/>
            <person name="Machida M."/>
            <person name="Baker S.E."/>
            <person name="Andersen M.R."/>
        </authorList>
    </citation>
    <scope>NUCLEOTIDE SEQUENCE [LARGE SCALE GENOMIC DNA]</scope>
    <source>
        <strain evidence="3">CBS 130017</strain>
    </source>
</reference>
<dbReference type="Proteomes" id="UP000325945">
    <property type="component" value="Unassembled WGS sequence"/>
</dbReference>
<gene>
    <name evidence="2" type="ORF">BDV39DRAFT_183156</name>
</gene>
<protein>
    <submittedName>
        <fullName evidence="2">Uncharacterized protein</fullName>
    </submittedName>
</protein>
<evidence type="ECO:0000313" key="2">
    <source>
        <dbReference type="EMBL" id="KAE8322980.1"/>
    </source>
</evidence>
<sequence>MRFGVAGIGIVWIIAAVMFVVMTGEGSAPRSGLGRVSIITTQPSAQTKAMPHALFGTREVGLFWIQQKTQRPSRTTRTVCDRDGHTARHNC</sequence>
<proteinExistence type="predicted"/>
<name>A0A5N6WU86_9EURO</name>
<evidence type="ECO:0000256" key="1">
    <source>
        <dbReference type="SAM" id="Phobius"/>
    </source>
</evidence>
<accession>A0A5N6WU86</accession>
<keyword evidence="1" id="KW-0812">Transmembrane</keyword>
<feature type="transmembrane region" description="Helical" evidence="1">
    <location>
        <begin position="6"/>
        <end position="24"/>
    </location>
</feature>
<dbReference type="EMBL" id="ML741837">
    <property type="protein sequence ID" value="KAE8322980.1"/>
    <property type="molecule type" value="Genomic_DNA"/>
</dbReference>
<keyword evidence="1" id="KW-0472">Membrane</keyword>
<keyword evidence="3" id="KW-1185">Reference proteome</keyword>